<comment type="similarity">
    <text evidence="1">Belongs to the class IV-like SAM-binding methyltransferase superfamily. RNA methyltransferase NEP1 family.</text>
</comment>
<keyword evidence="2" id="KW-0690">Ribosome biogenesis</keyword>
<protein>
    <recommendedName>
        <fullName evidence="7">Ribosomal RNA small subunit methyltransferase NEP1</fullName>
    </recommendedName>
</protein>
<name>A0AAN9SC27_PSOTE</name>
<reference evidence="5 6" key="1">
    <citation type="submission" date="2024-01" db="EMBL/GenBank/DDBJ databases">
        <title>The genomes of 5 underutilized Papilionoideae crops provide insights into root nodulation and disease resistanc.</title>
        <authorList>
            <person name="Jiang F."/>
        </authorList>
    </citation>
    <scope>NUCLEOTIDE SEQUENCE [LARGE SCALE GENOMIC DNA]</scope>
    <source>
        <strain evidence="5">DUOXIRENSHENG_FW03</strain>
        <tissue evidence="5">Leaves</tissue>
    </source>
</reference>
<organism evidence="5 6">
    <name type="scientific">Psophocarpus tetragonolobus</name>
    <name type="common">Winged bean</name>
    <name type="synonym">Dolichos tetragonolobus</name>
    <dbReference type="NCBI Taxonomy" id="3891"/>
    <lineage>
        <taxon>Eukaryota</taxon>
        <taxon>Viridiplantae</taxon>
        <taxon>Streptophyta</taxon>
        <taxon>Embryophyta</taxon>
        <taxon>Tracheophyta</taxon>
        <taxon>Spermatophyta</taxon>
        <taxon>Magnoliopsida</taxon>
        <taxon>eudicotyledons</taxon>
        <taxon>Gunneridae</taxon>
        <taxon>Pentapetalae</taxon>
        <taxon>rosids</taxon>
        <taxon>fabids</taxon>
        <taxon>Fabales</taxon>
        <taxon>Fabaceae</taxon>
        <taxon>Papilionoideae</taxon>
        <taxon>50 kb inversion clade</taxon>
        <taxon>NPAAA clade</taxon>
        <taxon>indigoferoid/millettioid clade</taxon>
        <taxon>Phaseoleae</taxon>
        <taxon>Psophocarpus</taxon>
    </lineage>
</organism>
<proteinExistence type="inferred from homology"/>
<dbReference type="AlphaFoldDB" id="A0AAN9SC27"/>
<keyword evidence="3" id="KW-0699">rRNA-binding</keyword>
<dbReference type="PANTHER" id="PTHR12636">
    <property type="entry name" value="NEP1/MRA1"/>
    <property type="match status" value="1"/>
</dbReference>
<dbReference type="Gene3D" id="3.40.1280.10">
    <property type="match status" value="1"/>
</dbReference>
<dbReference type="GO" id="GO:0032040">
    <property type="term" value="C:small-subunit processome"/>
    <property type="evidence" value="ECO:0007669"/>
    <property type="project" value="TreeGrafter"/>
</dbReference>
<sequence>MCPFLQVAAFVDKKYQILNPDEHASYLRRKYLNPYDYRPEIVQEALLQIMSSRLCMAGRLRAVFIRTDEGILIRVEPQTLIPKTLGSFCNMMGNFLYSCLYYSIIHPYSWFLSSHPCLSLLKYSINFLVELLQKFSIKSKGGHGKKLLRLIQNPVTDHLPVNSRKVGLSFSSPKAVQISDYLSDANCHENIVFVVGAMGHGKIDVDYIDDLISVSGYPLGAGTCLRRICIALERKWKIH</sequence>
<evidence type="ECO:0000256" key="4">
    <source>
        <dbReference type="ARBA" id="ARBA00022884"/>
    </source>
</evidence>
<dbReference type="PANTHER" id="PTHR12636:SF12">
    <property type="entry name" value="RIBOSOMAL RNA SMALL SUBUNIT METHYLTRANSFERASE NEP1-LIKE"/>
    <property type="match status" value="1"/>
</dbReference>
<dbReference type="InterPro" id="IPR005304">
    <property type="entry name" value="Rbsml_bgen_MeTrfase_EMG1/NEP1"/>
</dbReference>
<evidence type="ECO:0000313" key="5">
    <source>
        <dbReference type="EMBL" id="KAK7392360.1"/>
    </source>
</evidence>
<dbReference type="Pfam" id="PF03587">
    <property type="entry name" value="EMG1"/>
    <property type="match status" value="2"/>
</dbReference>
<evidence type="ECO:0000256" key="2">
    <source>
        <dbReference type="ARBA" id="ARBA00022517"/>
    </source>
</evidence>
<evidence type="ECO:0008006" key="7">
    <source>
        <dbReference type="Google" id="ProtNLM"/>
    </source>
</evidence>
<dbReference type="InterPro" id="IPR029026">
    <property type="entry name" value="tRNA_m1G_MTases_N"/>
</dbReference>
<dbReference type="InterPro" id="IPR029028">
    <property type="entry name" value="Alpha/beta_knot_MTases"/>
</dbReference>
<dbReference type="SUPFAM" id="SSF75217">
    <property type="entry name" value="alpha/beta knot"/>
    <property type="match status" value="1"/>
</dbReference>
<gene>
    <name evidence="5" type="ORF">VNO78_20796</name>
</gene>
<dbReference type="GO" id="GO:0070475">
    <property type="term" value="P:rRNA base methylation"/>
    <property type="evidence" value="ECO:0007669"/>
    <property type="project" value="InterPro"/>
</dbReference>
<evidence type="ECO:0000256" key="3">
    <source>
        <dbReference type="ARBA" id="ARBA00022730"/>
    </source>
</evidence>
<dbReference type="CDD" id="cd18088">
    <property type="entry name" value="Nep1-like"/>
    <property type="match status" value="1"/>
</dbReference>
<dbReference type="GO" id="GO:0019843">
    <property type="term" value="F:rRNA binding"/>
    <property type="evidence" value="ECO:0007669"/>
    <property type="project" value="UniProtKB-KW"/>
</dbReference>
<evidence type="ECO:0000256" key="1">
    <source>
        <dbReference type="ARBA" id="ARBA00008115"/>
    </source>
</evidence>
<dbReference type="FunFam" id="3.40.1280.10:FF:000095">
    <property type="entry name" value="Uncharacterized protein"/>
    <property type="match status" value="1"/>
</dbReference>
<evidence type="ECO:0000313" key="6">
    <source>
        <dbReference type="Proteomes" id="UP001386955"/>
    </source>
</evidence>
<dbReference type="Proteomes" id="UP001386955">
    <property type="component" value="Unassembled WGS sequence"/>
</dbReference>
<accession>A0AAN9SC27</accession>
<comment type="caution">
    <text evidence="5">The sequence shown here is derived from an EMBL/GenBank/DDBJ whole genome shotgun (WGS) entry which is preliminary data.</text>
</comment>
<dbReference type="GO" id="GO:0070037">
    <property type="term" value="F:rRNA (pseudouridine) methyltransferase activity"/>
    <property type="evidence" value="ECO:0007669"/>
    <property type="project" value="InterPro"/>
</dbReference>
<dbReference type="EMBL" id="JAYMYS010000005">
    <property type="protein sequence ID" value="KAK7392360.1"/>
    <property type="molecule type" value="Genomic_DNA"/>
</dbReference>
<keyword evidence="4" id="KW-0694">RNA-binding</keyword>
<keyword evidence="6" id="KW-1185">Reference proteome</keyword>